<dbReference type="GO" id="GO:0016763">
    <property type="term" value="F:pentosyltransferase activity"/>
    <property type="evidence" value="ECO:0007669"/>
    <property type="project" value="TreeGrafter"/>
</dbReference>
<protein>
    <submittedName>
        <fullName evidence="9">Glycosyltransferase family 39 protein</fullName>
    </submittedName>
</protein>
<evidence type="ECO:0000256" key="1">
    <source>
        <dbReference type="ARBA" id="ARBA00004651"/>
    </source>
</evidence>
<evidence type="ECO:0000256" key="3">
    <source>
        <dbReference type="ARBA" id="ARBA00022676"/>
    </source>
</evidence>
<evidence type="ECO:0000256" key="5">
    <source>
        <dbReference type="ARBA" id="ARBA00022692"/>
    </source>
</evidence>
<keyword evidence="3" id="KW-0328">Glycosyltransferase</keyword>
<comment type="subcellular location">
    <subcellularLocation>
        <location evidence="1">Cell membrane</location>
        <topology evidence="1">Multi-pass membrane protein</topology>
    </subcellularLocation>
</comment>
<feature type="transmembrane region" description="Helical" evidence="8">
    <location>
        <begin position="107"/>
        <end position="127"/>
    </location>
</feature>
<keyword evidence="6 8" id="KW-1133">Transmembrane helix</keyword>
<dbReference type="Proteomes" id="UP000823634">
    <property type="component" value="Unassembled WGS sequence"/>
</dbReference>
<dbReference type="InterPro" id="IPR050297">
    <property type="entry name" value="LipidA_mod_glycosyltrf_83"/>
</dbReference>
<feature type="transmembrane region" description="Helical" evidence="8">
    <location>
        <begin position="230"/>
        <end position="251"/>
    </location>
</feature>
<reference evidence="9" key="2">
    <citation type="journal article" date="2021" name="PeerJ">
        <title>Extensive microbial diversity within the chicken gut microbiome revealed by metagenomics and culture.</title>
        <authorList>
            <person name="Gilroy R."/>
            <person name="Ravi A."/>
            <person name="Getino M."/>
            <person name="Pursley I."/>
            <person name="Horton D.L."/>
            <person name="Alikhan N.F."/>
            <person name="Baker D."/>
            <person name="Gharbi K."/>
            <person name="Hall N."/>
            <person name="Watson M."/>
            <person name="Adriaenssens E.M."/>
            <person name="Foster-Nyarko E."/>
            <person name="Jarju S."/>
            <person name="Secka A."/>
            <person name="Antonio M."/>
            <person name="Oren A."/>
            <person name="Chaudhuri R.R."/>
            <person name="La Ragione R."/>
            <person name="Hildebrand F."/>
            <person name="Pallen M.J."/>
        </authorList>
    </citation>
    <scope>NUCLEOTIDE SEQUENCE</scope>
    <source>
        <strain evidence="9">17113</strain>
    </source>
</reference>
<dbReference type="EMBL" id="JADINA010000029">
    <property type="protein sequence ID" value="MBO8426566.1"/>
    <property type="molecule type" value="Genomic_DNA"/>
</dbReference>
<gene>
    <name evidence="9" type="ORF">IAC61_04505</name>
</gene>
<sequence>MEKGAVKERFKNLGRNIAEVFRSDSSHILPLLLFSLCAGLLLVTLEAYAVSPLYNQMNLMSYDGPYFALMGNAMVEKGEIPYVDFFDIKGPYLFWLEALCAFIHPVWGFYFVQCLLSGLGLFCIWLLIRRLVKPLRKRFLLLAVYVVFAFAVMEGNVCEDLFLFLPTCSLLLLLSLRDRDSFLSYCLSGLLDGMIVGFLFFVKFNLIAFPGACALAMAYLGLRRRQYGRLALGVACGLFGIALLLIPPFAYYGAIGHLDALIEWNFVREFAYLGSHSWGAERIACFVICLFLLSYFLFALIRWRSHFAKDDLVLAYILLFVQIIAALASYVSMRHLRFALPCFVYLASFPVSVFDLGKRWKAKTASAVSIFPYPALLILCIGFVSFTKLTDTRNGDWVNDELSEIGAQIPAEDRFEGGVLAIDMPSGVYFEIEAIPDFPFAAYHSIHSTQYVPEMMEMIVDYIETDATWVLVNDAPYEHKDVTPIYEFAEFDEALKESNFLLREDLSVEGLVMVYERV</sequence>
<reference evidence="9" key="1">
    <citation type="submission" date="2020-10" db="EMBL/GenBank/DDBJ databases">
        <authorList>
            <person name="Gilroy R."/>
        </authorList>
    </citation>
    <scope>NUCLEOTIDE SEQUENCE</scope>
    <source>
        <strain evidence="9">17113</strain>
    </source>
</reference>
<feature type="transmembrane region" description="Helical" evidence="8">
    <location>
        <begin position="280"/>
        <end position="301"/>
    </location>
</feature>
<keyword evidence="4" id="KW-0808">Transferase</keyword>
<evidence type="ECO:0000256" key="2">
    <source>
        <dbReference type="ARBA" id="ARBA00022475"/>
    </source>
</evidence>
<accession>A0A9D9DFU2</accession>
<feature type="transmembrane region" description="Helical" evidence="8">
    <location>
        <begin position="313"/>
        <end position="332"/>
    </location>
</feature>
<evidence type="ECO:0000313" key="9">
    <source>
        <dbReference type="EMBL" id="MBO8426566.1"/>
    </source>
</evidence>
<feature type="transmembrane region" description="Helical" evidence="8">
    <location>
        <begin position="31"/>
        <end position="50"/>
    </location>
</feature>
<keyword evidence="2" id="KW-1003">Cell membrane</keyword>
<organism evidence="9 10">
    <name type="scientific">Candidatus Alloenteromonas pullistercoris</name>
    <dbReference type="NCBI Taxonomy" id="2840785"/>
    <lineage>
        <taxon>Bacteria</taxon>
        <taxon>Bacillati</taxon>
        <taxon>Bacillota</taxon>
        <taxon>Bacillota incertae sedis</taxon>
        <taxon>Candidatus Alloenteromonas</taxon>
    </lineage>
</organism>
<evidence type="ECO:0000256" key="4">
    <source>
        <dbReference type="ARBA" id="ARBA00022679"/>
    </source>
</evidence>
<proteinExistence type="predicted"/>
<comment type="caution">
    <text evidence="9">The sequence shown here is derived from an EMBL/GenBank/DDBJ whole genome shotgun (WGS) entry which is preliminary data.</text>
</comment>
<dbReference type="GO" id="GO:0009103">
    <property type="term" value="P:lipopolysaccharide biosynthetic process"/>
    <property type="evidence" value="ECO:0007669"/>
    <property type="project" value="UniProtKB-ARBA"/>
</dbReference>
<evidence type="ECO:0000256" key="6">
    <source>
        <dbReference type="ARBA" id="ARBA00022989"/>
    </source>
</evidence>
<evidence type="ECO:0000256" key="8">
    <source>
        <dbReference type="SAM" id="Phobius"/>
    </source>
</evidence>
<evidence type="ECO:0000313" key="10">
    <source>
        <dbReference type="Proteomes" id="UP000823634"/>
    </source>
</evidence>
<dbReference type="PANTHER" id="PTHR33908:SF11">
    <property type="entry name" value="MEMBRANE PROTEIN"/>
    <property type="match status" value="1"/>
</dbReference>
<keyword evidence="5 8" id="KW-0812">Transmembrane</keyword>
<keyword evidence="7 8" id="KW-0472">Membrane</keyword>
<feature type="transmembrane region" description="Helical" evidence="8">
    <location>
        <begin position="139"/>
        <end position="155"/>
    </location>
</feature>
<dbReference type="AlphaFoldDB" id="A0A9D9DFU2"/>
<evidence type="ECO:0000256" key="7">
    <source>
        <dbReference type="ARBA" id="ARBA00023136"/>
    </source>
</evidence>
<name>A0A9D9DFU2_9FIRM</name>
<dbReference type="GO" id="GO:0005886">
    <property type="term" value="C:plasma membrane"/>
    <property type="evidence" value="ECO:0007669"/>
    <property type="project" value="UniProtKB-SubCell"/>
</dbReference>
<feature type="transmembrane region" description="Helical" evidence="8">
    <location>
        <begin position="368"/>
        <end position="386"/>
    </location>
</feature>
<dbReference type="PANTHER" id="PTHR33908">
    <property type="entry name" value="MANNOSYLTRANSFERASE YKCB-RELATED"/>
    <property type="match status" value="1"/>
</dbReference>